<comment type="pathway">
    <text evidence="1">Cofactor biosynthesis; tetrahydrofolate biosynthesis; 2-amino-4-hydroxy-6-hydroxymethyl-7,8-dihydropteridine diphosphate from 7,8-dihydroneopterin triphosphate: step 4/4.</text>
</comment>
<evidence type="ECO:0000259" key="8">
    <source>
        <dbReference type="PROSITE" id="PS00794"/>
    </source>
</evidence>
<keyword evidence="6" id="KW-0067">ATP-binding</keyword>
<evidence type="ECO:0000256" key="5">
    <source>
        <dbReference type="ARBA" id="ARBA00022777"/>
    </source>
</evidence>
<dbReference type="PANTHER" id="PTHR43071:SF2">
    <property type="entry name" value="2-AMINO-4-HYDROXY-6-HYDROXYMETHYLDIHYDROPTERIDINE PYROPHOSPHOKINASE"/>
    <property type="match status" value="1"/>
</dbReference>
<gene>
    <name evidence="9" type="primary">folK</name>
    <name evidence="9" type="ORF">G3R48_01205</name>
</gene>
<dbReference type="Gene3D" id="3.30.70.560">
    <property type="entry name" value="7,8-Dihydro-6-hydroxymethylpterin-pyrophosphokinase HPPK"/>
    <property type="match status" value="1"/>
</dbReference>
<dbReference type="SUPFAM" id="SSF55083">
    <property type="entry name" value="6-hydroxymethyl-7,8-dihydropterin pyrophosphokinase, HPPK"/>
    <property type="match status" value="1"/>
</dbReference>
<dbReference type="GO" id="GO:0003848">
    <property type="term" value="F:2-amino-4-hydroxy-6-hydroxymethyldihydropteridine diphosphokinase activity"/>
    <property type="evidence" value="ECO:0007669"/>
    <property type="project" value="UniProtKB-EC"/>
</dbReference>
<dbReference type="InterPro" id="IPR035907">
    <property type="entry name" value="Hppk_sf"/>
</dbReference>
<dbReference type="Pfam" id="PF01288">
    <property type="entry name" value="HPPK"/>
    <property type="match status" value="1"/>
</dbReference>
<comment type="caution">
    <text evidence="9">The sequence shown here is derived from an EMBL/GenBank/DDBJ whole genome shotgun (WGS) entry which is preliminary data.</text>
</comment>
<dbReference type="NCBIfam" id="TIGR01498">
    <property type="entry name" value="folK"/>
    <property type="match status" value="1"/>
</dbReference>
<dbReference type="CDD" id="cd00483">
    <property type="entry name" value="HPPK"/>
    <property type="match status" value="1"/>
</dbReference>
<dbReference type="PROSITE" id="PS00794">
    <property type="entry name" value="HPPK"/>
    <property type="match status" value="1"/>
</dbReference>
<evidence type="ECO:0000256" key="1">
    <source>
        <dbReference type="ARBA" id="ARBA00005051"/>
    </source>
</evidence>
<dbReference type="Proteomes" id="UP000811844">
    <property type="component" value="Unassembled WGS sequence"/>
</dbReference>
<keyword evidence="4" id="KW-0547">Nucleotide-binding</keyword>
<feature type="domain" description="7,8-dihydro-6-hydroxymethylpterin-pyrophosphokinase" evidence="8">
    <location>
        <begin position="85"/>
        <end position="96"/>
    </location>
</feature>
<proteinExistence type="predicted"/>
<evidence type="ECO:0000313" key="9">
    <source>
        <dbReference type="EMBL" id="MBR9726606.1"/>
    </source>
</evidence>
<protein>
    <recommendedName>
        <fullName evidence="2">2-amino-4-hydroxy-6-hydroxymethyldihydropteridine diphosphokinase</fullName>
        <ecNumber evidence="2">2.7.6.3</ecNumber>
    </recommendedName>
</protein>
<evidence type="ECO:0000256" key="3">
    <source>
        <dbReference type="ARBA" id="ARBA00022679"/>
    </source>
</evidence>
<evidence type="ECO:0000256" key="2">
    <source>
        <dbReference type="ARBA" id="ARBA00013253"/>
    </source>
</evidence>
<keyword evidence="3 9" id="KW-0808">Transferase</keyword>
<name>A0ABS5HYA9_9GAMM</name>
<keyword evidence="7" id="KW-0289">Folate biosynthesis</keyword>
<accession>A0ABS5HYA9</accession>
<evidence type="ECO:0000256" key="4">
    <source>
        <dbReference type="ARBA" id="ARBA00022741"/>
    </source>
</evidence>
<dbReference type="PANTHER" id="PTHR43071">
    <property type="entry name" value="2-AMINO-4-HYDROXY-6-HYDROXYMETHYLDIHYDROPTERIDINE PYROPHOSPHOKINASE"/>
    <property type="match status" value="1"/>
</dbReference>
<reference evidence="9 10" key="1">
    <citation type="submission" date="2020-02" db="EMBL/GenBank/DDBJ databases">
        <title>Shewanella WXL01 sp. nov., a marine bacterium isolated from green algae in Luhuitou Fringing Reef (Northern South China Sea).</title>
        <authorList>
            <person name="Wang X."/>
        </authorList>
    </citation>
    <scope>NUCLEOTIDE SEQUENCE [LARGE SCALE GENOMIC DNA]</scope>
    <source>
        <strain evidence="9 10">MCCC 1A01895</strain>
    </source>
</reference>
<evidence type="ECO:0000313" key="10">
    <source>
        <dbReference type="Proteomes" id="UP000811844"/>
    </source>
</evidence>
<dbReference type="InterPro" id="IPR000550">
    <property type="entry name" value="Hppk"/>
</dbReference>
<keyword evidence="10" id="KW-1185">Reference proteome</keyword>
<dbReference type="EC" id="2.7.6.3" evidence="2"/>
<evidence type="ECO:0000256" key="6">
    <source>
        <dbReference type="ARBA" id="ARBA00022840"/>
    </source>
</evidence>
<evidence type="ECO:0000256" key="7">
    <source>
        <dbReference type="ARBA" id="ARBA00022909"/>
    </source>
</evidence>
<organism evidence="9 10">
    <name type="scientific">Shewanella intestini</name>
    <dbReference type="NCBI Taxonomy" id="2017544"/>
    <lineage>
        <taxon>Bacteria</taxon>
        <taxon>Pseudomonadati</taxon>
        <taxon>Pseudomonadota</taxon>
        <taxon>Gammaproteobacteria</taxon>
        <taxon>Alteromonadales</taxon>
        <taxon>Shewanellaceae</taxon>
        <taxon>Shewanella</taxon>
    </lineage>
</organism>
<dbReference type="RefSeq" id="WP_153661065.1">
    <property type="nucleotide sequence ID" value="NZ_JAAIKR010000001.1"/>
</dbReference>
<keyword evidence="5" id="KW-0418">Kinase</keyword>
<sequence>MATIYISLGSNIDPVRYLKAAVVDLNLHFDSLVLSRVYESEAVGFKGTNFLNMVIRAETELPIEAVVATFKQIEQDHGRVVGAKKFAARTLDLDLLLYDDIVCDKPIELPRAEVLYNAFVLWPLAELIPHQCHPVVEQSYQSLWENYDKSLQKLWPIDFDWSA</sequence>
<dbReference type="EMBL" id="JAAIKR010000001">
    <property type="protein sequence ID" value="MBR9726606.1"/>
    <property type="molecule type" value="Genomic_DNA"/>
</dbReference>